<feature type="region of interest" description="Disordered" evidence="1">
    <location>
        <begin position="1"/>
        <end position="174"/>
    </location>
</feature>
<sequence>MTARRAAQEHEEPPAGSARGDDPLPGPSPRAGTVAPQPRPVPAAEPTEPTGAPAGTPRSTGPIALPGPAAGPRPNIPSRPAALSAPDAAREPGTGPGPNPAPGPGALLSGSGVVPGTAGSGVVPGQATGVTGRPVEMEPTTGAPVGTVPRRVPVRQPGGRPRPGTAAGDRPGSDDGLFWAPIEEVHWDGTPLREGHGRWRRGDGDRAAAALARRRRADRPARPPEPWQGLSALLALSLLAAFFAWVSAGPFWLAVGHRVTGTVVIGECTGGGLTQRCRGIFTADDGRFVAFGVRISGVPAERSATGSVLPAGMTGPASDAAYADTGVGRHLSWLLGLLLVLACGGAIARCTGATLFADRRARRWAVAAAVAGPLVITAGFLADAW</sequence>
<proteinExistence type="predicted"/>
<reference evidence="3 4" key="1">
    <citation type="submission" date="2024-10" db="EMBL/GenBank/DDBJ databases">
        <title>The Natural Products Discovery Center: Release of the First 8490 Sequenced Strains for Exploring Actinobacteria Biosynthetic Diversity.</title>
        <authorList>
            <person name="Kalkreuter E."/>
            <person name="Kautsar S.A."/>
            <person name="Yang D."/>
            <person name="Bader C.D."/>
            <person name="Teijaro C.N."/>
            <person name="Fluegel L."/>
            <person name="Davis C.M."/>
            <person name="Simpson J.R."/>
            <person name="Lauterbach L."/>
            <person name="Steele A.D."/>
            <person name="Gui C."/>
            <person name="Meng S."/>
            <person name="Li G."/>
            <person name="Viehrig K."/>
            <person name="Ye F."/>
            <person name="Su P."/>
            <person name="Kiefer A.F."/>
            <person name="Nichols A."/>
            <person name="Cepeda A.J."/>
            <person name="Yan W."/>
            <person name="Fan B."/>
            <person name="Jiang Y."/>
            <person name="Adhikari A."/>
            <person name="Zheng C.-J."/>
            <person name="Schuster L."/>
            <person name="Cowan T.M."/>
            <person name="Smanski M.J."/>
            <person name="Chevrette M.G."/>
            <person name="De Carvalho L.P.S."/>
            <person name="Shen B."/>
        </authorList>
    </citation>
    <scope>NUCLEOTIDE SEQUENCE [LARGE SCALE GENOMIC DNA]</scope>
    <source>
        <strain evidence="3 4">NPDC021253</strain>
    </source>
</reference>
<comment type="caution">
    <text evidence="3">The sequence shown here is derived from an EMBL/GenBank/DDBJ whole genome shotgun (WGS) entry which is preliminary data.</text>
</comment>
<keyword evidence="2" id="KW-0472">Membrane</keyword>
<keyword evidence="2" id="KW-1133">Transmembrane helix</keyword>
<feature type="transmembrane region" description="Helical" evidence="2">
    <location>
        <begin position="229"/>
        <end position="248"/>
    </location>
</feature>
<feature type="transmembrane region" description="Helical" evidence="2">
    <location>
        <begin position="333"/>
        <end position="357"/>
    </location>
</feature>
<protein>
    <submittedName>
        <fullName evidence="3">Uncharacterized protein</fullName>
    </submittedName>
</protein>
<evidence type="ECO:0000256" key="2">
    <source>
        <dbReference type="SAM" id="Phobius"/>
    </source>
</evidence>
<gene>
    <name evidence="3" type="ORF">ACH4OY_25235</name>
</gene>
<feature type="compositionally biased region" description="Low complexity" evidence="1">
    <location>
        <begin position="44"/>
        <end position="68"/>
    </location>
</feature>
<name>A0ABW7SQI0_9ACTN</name>
<feature type="compositionally biased region" description="Basic and acidic residues" evidence="1">
    <location>
        <begin position="1"/>
        <end position="13"/>
    </location>
</feature>
<evidence type="ECO:0000313" key="4">
    <source>
        <dbReference type="Proteomes" id="UP001611075"/>
    </source>
</evidence>
<dbReference type="RefSeq" id="WP_396683650.1">
    <property type="nucleotide sequence ID" value="NZ_JBIRPU010000023.1"/>
</dbReference>
<feature type="compositionally biased region" description="Low complexity" evidence="1">
    <location>
        <begin position="142"/>
        <end position="170"/>
    </location>
</feature>
<dbReference type="EMBL" id="JBIRPU010000023">
    <property type="protein sequence ID" value="MFI0795958.1"/>
    <property type="molecule type" value="Genomic_DNA"/>
</dbReference>
<evidence type="ECO:0000313" key="3">
    <source>
        <dbReference type="EMBL" id="MFI0795958.1"/>
    </source>
</evidence>
<keyword evidence="4" id="KW-1185">Reference proteome</keyword>
<accession>A0ABW7SQI0</accession>
<keyword evidence="2" id="KW-0812">Transmembrane</keyword>
<feature type="transmembrane region" description="Helical" evidence="2">
    <location>
        <begin position="364"/>
        <end position="382"/>
    </location>
</feature>
<evidence type="ECO:0000256" key="1">
    <source>
        <dbReference type="SAM" id="MobiDB-lite"/>
    </source>
</evidence>
<organism evidence="3 4">
    <name type="scientific">Micromonospora rubida</name>
    <dbReference type="NCBI Taxonomy" id="2697657"/>
    <lineage>
        <taxon>Bacteria</taxon>
        <taxon>Bacillati</taxon>
        <taxon>Actinomycetota</taxon>
        <taxon>Actinomycetes</taxon>
        <taxon>Micromonosporales</taxon>
        <taxon>Micromonosporaceae</taxon>
        <taxon>Micromonospora</taxon>
    </lineage>
</organism>
<dbReference type="Proteomes" id="UP001611075">
    <property type="component" value="Unassembled WGS sequence"/>
</dbReference>